<evidence type="ECO:0000259" key="3">
    <source>
        <dbReference type="Pfam" id="PF08659"/>
    </source>
</evidence>
<dbReference type="Pfam" id="PF08659">
    <property type="entry name" value="KR"/>
    <property type="match status" value="1"/>
</dbReference>
<organism evidence="5 6">
    <name type="scientific">Streptomyces rubellomurinus (strain ATCC 31215)</name>
    <dbReference type="NCBI Taxonomy" id="359131"/>
    <lineage>
        <taxon>Bacteria</taxon>
        <taxon>Bacillati</taxon>
        <taxon>Actinomycetota</taxon>
        <taxon>Actinomycetes</taxon>
        <taxon>Kitasatosporales</taxon>
        <taxon>Streptomycetaceae</taxon>
        <taxon>Streptomyces</taxon>
    </lineage>
</organism>
<dbReference type="OrthoDB" id="9778690at2"/>
<dbReference type="InterPro" id="IPR055123">
    <property type="entry name" value="SpnB-like_Rossmann"/>
</dbReference>
<dbReference type="PANTHER" id="PTHR43775:SF51">
    <property type="entry name" value="INACTIVE PHENOLPHTHIOCEROL SYNTHESIS POLYKETIDE SYNTHASE TYPE I PKS1-RELATED"/>
    <property type="match status" value="1"/>
</dbReference>
<name>A0A0F2T3H6_STRR3</name>
<accession>A0A0F2T3H6</accession>
<dbReference type="GO" id="GO:0004312">
    <property type="term" value="F:fatty acid synthase activity"/>
    <property type="evidence" value="ECO:0007669"/>
    <property type="project" value="TreeGrafter"/>
</dbReference>
<feature type="domain" description="Polyketide synthase extender module SpnB-like Rossmann fold" evidence="4">
    <location>
        <begin position="97"/>
        <end position="214"/>
    </location>
</feature>
<feature type="non-terminal residue" evidence="5">
    <location>
        <position position="1"/>
    </location>
</feature>
<evidence type="ECO:0000256" key="1">
    <source>
        <dbReference type="ARBA" id="ARBA00022679"/>
    </source>
</evidence>
<keyword evidence="2" id="KW-0511">Multifunctional enzyme</keyword>
<dbReference type="GO" id="GO:0006633">
    <property type="term" value="P:fatty acid biosynthetic process"/>
    <property type="evidence" value="ECO:0007669"/>
    <property type="project" value="TreeGrafter"/>
</dbReference>
<dbReference type="EMBL" id="JZKH01000274">
    <property type="protein sequence ID" value="KJS57753.1"/>
    <property type="molecule type" value="Genomic_DNA"/>
</dbReference>
<comment type="caution">
    <text evidence="5">The sequence shown here is derived from an EMBL/GenBank/DDBJ whole genome shotgun (WGS) entry which is preliminary data.</text>
</comment>
<dbReference type="Gene3D" id="3.40.50.11460">
    <property type="match status" value="1"/>
</dbReference>
<evidence type="ECO:0000259" key="4">
    <source>
        <dbReference type="Pfam" id="PF22953"/>
    </source>
</evidence>
<gene>
    <name evidence="5" type="ORF">VM95_37785</name>
</gene>
<keyword evidence="6" id="KW-1185">Reference proteome</keyword>
<feature type="non-terminal residue" evidence="5">
    <location>
        <position position="277"/>
    </location>
</feature>
<sequence length="277" mass="28544">STMTGGTSLRLDAVDPDGTPVVSARSLIVRPVQQAALDGTQRGRQNALFRLDWAAVAAERSAAPLDLALLGAGRAHPDLAALEQALAEGAEAPQAVVATIDSPADAADPAEAARVTAVRALELVQRWLASERLGDARLVVATRGAVAVGEESPDVAQSPVWGLVHSAQSEHPGRFVLVDVDGSDGDGEPDWNAALATDEPQLAVRKGELLAPRLMRAETAAPGAGWSPNPDGTVLITGGTGGLGARFAKHLAERHGTRHLLLVSRRGPAAEGVAELV</sequence>
<dbReference type="RefSeq" id="WP_045706052.1">
    <property type="nucleotide sequence ID" value="NZ_JZKH01000274.1"/>
</dbReference>
<dbReference type="AlphaFoldDB" id="A0A0F2T3H6"/>
<evidence type="ECO:0000256" key="2">
    <source>
        <dbReference type="ARBA" id="ARBA00023268"/>
    </source>
</evidence>
<dbReference type="InterPro" id="IPR036291">
    <property type="entry name" value="NAD(P)-bd_dom_sf"/>
</dbReference>
<dbReference type="InterPro" id="IPR050091">
    <property type="entry name" value="PKS_NRPS_Biosynth_Enz"/>
</dbReference>
<evidence type="ECO:0000313" key="5">
    <source>
        <dbReference type="EMBL" id="KJS57753.1"/>
    </source>
</evidence>
<protein>
    <submittedName>
        <fullName evidence="5">Uncharacterized protein</fullName>
    </submittedName>
</protein>
<dbReference type="SUPFAM" id="SSF51735">
    <property type="entry name" value="NAD(P)-binding Rossmann-fold domains"/>
    <property type="match status" value="2"/>
</dbReference>
<evidence type="ECO:0000313" key="6">
    <source>
        <dbReference type="Proteomes" id="UP000033699"/>
    </source>
</evidence>
<feature type="domain" description="Ketoreductase (KR)" evidence="3">
    <location>
        <begin position="232"/>
        <end position="275"/>
    </location>
</feature>
<dbReference type="Gene3D" id="3.40.50.720">
    <property type="entry name" value="NAD(P)-binding Rossmann-like Domain"/>
    <property type="match status" value="1"/>
</dbReference>
<reference evidence="5 6" key="1">
    <citation type="submission" date="2015-02" db="EMBL/GenBank/DDBJ databases">
        <authorList>
            <person name="Ju K.-S."/>
            <person name="Doroghazi J.R."/>
            <person name="Metcalf W."/>
        </authorList>
    </citation>
    <scope>NUCLEOTIDE SEQUENCE [LARGE SCALE GENOMIC DNA]</scope>
    <source>
        <strain evidence="5 6">ATCC 31215</strain>
    </source>
</reference>
<dbReference type="PATRIC" id="fig|359131.3.peg.3549"/>
<proteinExistence type="predicted"/>
<dbReference type="InterPro" id="IPR013968">
    <property type="entry name" value="PKS_KR"/>
</dbReference>
<dbReference type="Pfam" id="PF22953">
    <property type="entry name" value="SpnB_Rossmann"/>
    <property type="match status" value="1"/>
</dbReference>
<dbReference type="Proteomes" id="UP000033699">
    <property type="component" value="Unassembled WGS sequence"/>
</dbReference>
<dbReference type="PANTHER" id="PTHR43775">
    <property type="entry name" value="FATTY ACID SYNTHASE"/>
    <property type="match status" value="1"/>
</dbReference>
<keyword evidence="1" id="KW-0808">Transferase</keyword>